<dbReference type="NCBIfam" id="TIGR00074">
    <property type="entry name" value="hypC_hupF"/>
    <property type="match status" value="1"/>
</dbReference>
<reference evidence="2" key="1">
    <citation type="journal article" date="2021" name="PeerJ">
        <title>Extensive microbial diversity within the chicken gut microbiome revealed by metagenomics and culture.</title>
        <authorList>
            <person name="Gilroy R."/>
            <person name="Ravi A."/>
            <person name="Getino M."/>
            <person name="Pursley I."/>
            <person name="Horton D.L."/>
            <person name="Alikhan N.F."/>
            <person name="Baker D."/>
            <person name="Gharbi K."/>
            <person name="Hall N."/>
            <person name="Watson M."/>
            <person name="Adriaenssens E.M."/>
            <person name="Foster-Nyarko E."/>
            <person name="Jarju S."/>
            <person name="Secka A."/>
            <person name="Antonio M."/>
            <person name="Oren A."/>
            <person name="Chaudhuri R.R."/>
            <person name="La Ragione R."/>
            <person name="Hildebrand F."/>
            <person name="Pallen M.J."/>
        </authorList>
    </citation>
    <scope>NUCLEOTIDE SEQUENCE</scope>
    <source>
        <strain evidence="2">5032</strain>
    </source>
</reference>
<protein>
    <submittedName>
        <fullName evidence="2">HypC/HybG/HupF family hydrogenase formation chaperone</fullName>
    </submittedName>
</protein>
<reference evidence="2" key="2">
    <citation type="submission" date="2021-04" db="EMBL/GenBank/DDBJ databases">
        <authorList>
            <person name="Gilroy R."/>
        </authorList>
    </citation>
    <scope>NUCLEOTIDE SEQUENCE</scope>
    <source>
        <strain evidence="2">5032</strain>
    </source>
</reference>
<name>A0A9D2KRF9_9BACT</name>
<comment type="caution">
    <text evidence="2">The sequence shown here is derived from an EMBL/GenBank/DDBJ whole genome shotgun (WGS) entry which is preliminary data.</text>
</comment>
<dbReference type="EMBL" id="DWZD01000046">
    <property type="protein sequence ID" value="HJA79544.1"/>
    <property type="molecule type" value="Genomic_DNA"/>
</dbReference>
<evidence type="ECO:0000313" key="2">
    <source>
        <dbReference type="EMBL" id="HJA79544.1"/>
    </source>
</evidence>
<dbReference type="Pfam" id="PF01455">
    <property type="entry name" value="HupF_HypC"/>
    <property type="match status" value="1"/>
</dbReference>
<dbReference type="Proteomes" id="UP000823821">
    <property type="component" value="Unassembled WGS sequence"/>
</dbReference>
<sequence>MCLAIPAQIVELQEAGMARVRVGSSETYLTASMMLLPEEPRVGDYVIVHAGFALHALTPEEAEENLRALRELVEADEGCPAPF</sequence>
<dbReference type="SUPFAM" id="SSF159127">
    <property type="entry name" value="HupF/HypC-like"/>
    <property type="match status" value="1"/>
</dbReference>
<evidence type="ECO:0000256" key="1">
    <source>
        <dbReference type="ARBA" id="ARBA00006018"/>
    </source>
</evidence>
<dbReference type="PROSITE" id="PS01097">
    <property type="entry name" value="HUPF_HYPC"/>
    <property type="match status" value="1"/>
</dbReference>
<dbReference type="GO" id="GO:0005506">
    <property type="term" value="F:iron ion binding"/>
    <property type="evidence" value="ECO:0007669"/>
    <property type="project" value="TreeGrafter"/>
</dbReference>
<dbReference type="InterPro" id="IPR001109">
    <property type="entry name" value="Hydrogenase_HupF/HypC"/>
</dbReference>
<gene>
    <name evidence="2" type="ORF">H9784_08290</name>
</gene>
<dbReference type="PANTHER" id="PTHR35177:SF2">
    <property type="entry name" value="HYDROGENASE MATURATION FACTOR HYBG"/>
    <property type="match status" value="1"/>
</dbReference>
<dbReference type="Gene3D" id="2.30.30.140">
    <property type="match status" value="1"/>
</dbReference>
<proteinExistence type="inferred from homology"/>
<dbReference type="InterPro" id="IPR019812">
    <property type="entry name" value="Hydgase_assmbl_chp_CS"/>
</dbReference>
<accession>A0A9D2KRF9</accession>
<dbReference type="PANTHER" id="PTHR35177">
    <property type="entry name" value="HYDROGENASE MATURATION FACTOR HYBG"/>
    <property type="match status" value="1"/>
</dbReference>
<dbReference type="PRINTS" id="PR00445">
    <property type="entry name" value="HUPFHYPC"/>
</dbReference>
<evidence type="ECO:0000313" key="3">
    <source>
        <dbReference type="Proteomes" id="UP000823821"/>
    </source>
</evidence>
<dbReference type="GO" id="GO:1902670">
    <property type="term" value="F:carbon dioxide binding"/>
    <property type="evidence" value="ECO:0007669"/>
    <property type="project" value="TreeGrafter"/>
</dbReference>
<organism evidence="2 3">
    <name type="scientific">Candidatus Desulfovibrio intestinavium</name>
    <dbReference type="NCBI Taxonomy" id="2838534"/>
    <lineage>
        <taxon>Bacteria</taxon>
        <taxon>Pseudomonadati</taxon>
        <taxon>Thermodesulfobacteriota</taxon>
        <taxon>Desulfovibrionia</taxon>
        <taxon>Desulfovibrionales</taxon>
        <taxon>Desulfovibrionaceae</taxon>
        <taxon>Desulfovibrio</taxon>
    </lineage>
</organism>
<comment type="similarity">
    <text evidence="1">Belongs to the HupF/HypC family.</text>
</comment>
<dbReference type="AlphaFoldDB" id="A0A9D2KRF9"/>
<dbReference type="GO" id="GO:0051604">
    <property type="term" value="P:protein maturation"/>
    <property type="evidence" value="ECO:0007669"/>
    <property type="project" value="TreeGrafter"/>
</dbReference>